<feature type="signal peptide" evidence="2">
    <location>
        <begin position="1"/>
        <end position="28"/>
    </location>
</feature>
<evidence type="ECO:0000313" key="3">
    <source>
        <dbReference type="EMBL" id="MEU8138832.1"/>
    </source>
</evidence>
<keyword evidence="2" id="KW-0732">Signal</keyword>
<keyword evidence="4" id="KW-1185">Reference proteome</keyword>
<feature type="chain" id="PRO_5046200252" description="ATP-binding protein" evidence="2">
    <location>
        <begin position="29"/>
        <end position="110"/>
    </location>
</feature>
<reference evidence="3 4" key="1">
    <citation type="submission" date="2024-06" db="EMBL/GenBank/DDBJ databases">
        <title>The Natural Products Discovery Center: Release of the First 8490 Sequenced Strains for Exploring Actinobacteria Biosynthetic Diversity.</title>
        <authorList>
            <person name="Kalkreuter E."/>
            <person name="Kautsar S.A."/>
            <person name="Yang D."/>
            <person name="Bader C.D."/>
            <person name="Teijaro C.N."/>
            <person name="Fluegel L."/>
            <person name="Davis C.M."/>
            <person name="Simpson J.R."/>
            <person name="Lauterbach L."/>
            <person name="Steele A.D."/>
            <person name="Gui C."/>
            <person name="Meng S."/>
            <person name="Li G."/>
            <person name="Viehrig K."/>
            <person name="Ye F."/>
            <person name="Su P."/>
            <person name="Kiefer A.F."/>
            <person name="Nichols A."/>
            <person name="Cepeda A.J."/>
            <person name="Yan W."/>
            <person name="Fan B."/>
            <person name="Jiang Y."/>
            <person name="Adhikari A."/>
            <person name="Zheng C.-J."/>
            <person name="Schuster L."/>
            <person name="Cowan T.M."/>
            <person name="Smanski M.J."/>
            <person name="Chevrette M.G."/>
            <person name="De Carvalho L.P.S."/>
            <person name="Shen B."/>
        </authorList>
    </citation>
    <scope>NUCLEOTIDE SEQUENCE [LARGE SCALE GENOMIC DNA]</scope>
    <source>
        <strain evidence="3 4">NPDC048946</strain>
    </source>
</reference>
<dbReference type="EMBL" id="JBEZFP010000141">
    <property type="protein sequence ID" value="MEU8138832.1"/>
    <property type="molecule type" value="Genomic_DNA"/>
</dbReference>
<evidence type="ECO:0008006" key="5">
    <source>
        <dbReference type="Google" id="ProtNLM"/>
    </source>
</evidence>
<evidence type="ECO:0000256" key="2">
    <source>
        <dbReference type="SAM" id="SignalP"/>
    </source>
</evidence>
<evidence type="ECO:0000256" key="1">
    <source>
        <dbReference type="SAM" id="MobiDB-lite"/>
    </source>
</evidence>
<evidence type="ECO:0000313" key="4">
    <source>
        <dbReference type="Proteomes" id="UP001551482"/>
    </source>
</evidence>
<sequence>MGSVTRKAAVTAGLGAAIVAGTAGSAMAVTGGNAGLLNPNVPTVPKVAQENSGTLGPFPISGVTDSLPTGQVTGGLDTAAQTATQSLPTNALPANALPTSALPGVPGLTG</sequence>
<name>A0ABV3DUB3_9ACTN</name>
<feature type="compositionally biased region" description="Polar residues" evidence="1">
    <location>
        <begin position="79"/>
        <end position="89"/>
    </location>
</feature>
<dbReference type="Proteomes" id="UP001551482">
    <property type="component" value="Unassembled WGS sequence"/>
</dbReference>
<comment type="caution">
    <text evidence="3">The sequence shown here is derived from an EMBL/GenBank/DDBJ whole genome shotgun (WGS) entry which is preliminary data.</text>
</comment>
<accession>A0ABV3DUB3</accession>
<protein>
    <recommendedName>
        <fullName evidence="5">ATP-binding protein</fullName>
    </recommendedName>
</protein>
<dbReference type="RefSeq" id="WP_358362553.1">
    <property type="nucleotide sequence ID" value="NZ_JBEZFP010000141.1"/>
</dbReference>
<feature type="region of interest" description="Disordered" evidence="1">
    <location>
        <begin position="69"/>
        <end position="110"/>
    </location>
</feature>
<organism evidence="3 4">
    <name type="scientific">Streptodolium elevatio</name>
    <dbReference type="NCBI Taxonomy" id="3157996"/>
    <lineage>
        <taxon>Bacteria</taxon>
        <taxon>Bacillati</taxon>
        <taxon>Actinomycetota</taxon>
        <taxon>Actinomycetes</taxon>
        <taxon>Kitasatosporales</taxon>
        <taxon>Streptomycetaceae</taxon>
        <taxon>Streptodolium</taxon>
    </lineage>
</organism>
<gene>
    <name evidence="3" type="ORF">AB0C36_35690</name>
</gene>
<proteinExistence type="predicted"/>